<dbReference type="InterPro" id="IPR049625">
    <property type="entry name" value="Glyco_transf_61_cat"/>
</dbReference>
<evidence type="ECO:0000256" key="2">
    <source>
        <dbReference type="ARBA" id="ARBA00022676"/>
    </source>
</evidence>
<evidence type="ECO:0000256" key="7">
    <source>
        <dbReference type="ARBA" id="ARBA00023180"/>
    </source>
</evidence>
<keyword evidence="5" id="KW-1133">Transmembrane helix</keyword>
<sequence>MLDRLYMKNGTLFIVTNDPSEFPSRPHIISRPVDIGAGLDMTPTDQELQFITPEESQLILGEHAVRVDGLSFIVSDNNQFVNHYYHLWGEIILGAWRIYSSLRSSTRSRHLPFPDRIILPHIAARSWRDPARVNGALLRAAFPSSSLLASDYWGDLIELGQPIVFERALIINREAAHGDPLYQNLYKMIAGTWGVEAPADFWEPIRQSAVENAVGYLPLLDSRGIVVSPDSKKTTLPVVVYVSRQRASSRRLTQNDHYLLVQSLAKLAEEGVCEFQAVEMEGMSLKEQIELVARATIIVGVHGNGLTHQLWMPRSSRSTVVEIFAPGSYTFDYEFLARNMGHRHYAVWNDTLLTYPAGSRHEVCHVCPSIM</sequence>
<evidence type="ECO:0000256" key="5">
    <source>
        <dbReference type="ARBA" id="ARBA00022989"/>
    </source>
</evidence>
<dbReference type="OrthoDB" id="529273at2759"/>
<keyword evidence="2" id="KW-0328">Glycosyltransferase</keyword>
<dbReference type="GO" id="GO:0016020">
    <property type="term" value="C:membrane"/>
    <property type="evidence" value="ECO:0007669"/>
    <property type="project" value="UniProtKB-SubCell"/>
</dbReference>
<comment type="subcellular location">
    <subcellularLocation>
        <location evidence="1">Membrane</location>
        <topology evidence="1">Single-pass membrane protein</topology>
    </subcellularLocation>
</comment>
<gene>
    <name evidence="9" type="ORF">AMATHDRAFT_76970</name>
</gene>
<protein>
    <recommendedName>
        <fullName evidence="8">Glycosyltransferase 61 catalytic domain-containing protein</fullName>
    </recommendedName>
</protein>
<dbReference type="GO" id="GO:0097363">
    <property type="term" value="F:protein O-acetylglucosaminyltransferase activity"/>
    <property type="evidence" value="ECO:0007669"/>
    <property type="project" value="TreeGrafter"/>
</dbReference>
<reference evidence="9 10" key="1">
    <citation type="submission" date="2014-02" db="EMBL/GenBank/DDBJ databases">
        <title>Transposable element dynamics among asymbiotic and ectomycorrhizal Amanita fungi.</title>
        <authorList>
            <consortium name="DOE Joint Genome Institute"/>
            <person name="Hess J."/>
            <person name="Skrede I."/>
            <person name="Wolfe B."/>
            <person name="LaButti K."/>
            <person name="Ohm R.A."/>
            <person name="Grigoriev I.V."/>
            <person name="Pringle A."/>
        </authorList>
    </citation>
    <scope>NUCLEOTIDE SEQUENCE [LARGE SCALE GENOMIC DNA]</scope>
    <source>
        <strain evidence="9 10">SKay4041</strain>
    </source>
</reference>
<dbReference type="EMBL" id="KZ302084">
    <property type="protein sequence ID" value="PFH47941.1"/>
    <property type="molecule type" value="Genomic_DNA"/>
</dbReference>
<dbReference type="PANTHER" id="PTHR20961:SF38">
    <property type="entry name" value="PROTEIN O-LINKED-MANNOSE BETA-1,4-N-ACETYLGLUCOSAMINYLTRANSFERASE 2"/>
    <property type="match status" value="1"/>
</dbReference>
<evidence type="ECO:0000256" key="3">
    <source>
        <dbReference type="ARBA" id="ARBA00022679"/>
    </source>
</evidence>
<dbReference type="InterPro" id="IPR007657">
    <property type="entry name" value="Glycosyltransferase_61"/>
</dbReference>
<feature type="domain" description="Glycosyltransferase 61 catalytic" evidence="8">
    <location>
        <begin position="127"/>
        <end position="316"/>
    </location>
</feature>
<organism evidence="9 10">
    <name type="scientific">Amanita thiersii Skay4041</name>
    <dbReference type="NCBI Taxonomy" id="703135"/>
    <lineage>
        <taxon>Eukaryota</taxon>
        <taxon>Fungi</taxon>
        <taxon>Dikarya</taxon>
        <taxon>Basidiomycota</taxon>
        <taxon>Agaricomycotina</taxon>
        <taxon>Agaricomycetes</taxon>
        <taxon>Agaricomycetidae</taxon>
        <taxon>Agaricales</taxon>
        <taxon>Pluteineae</taxon>
        <taxon>Amanitaceae</taxon>
        <taxon>Amanita</taxon>
    </lineage>
</organism>
<evidence type="ECO:0000256" key="4">
    <source>
        <dbReference type="ARBA" id="ARBA00022692"/>
    </source>
</evidence>
<dbReference type="Proteomes" id="UP000242287">
    <property type="component" value="Unassembled WGS sequence"/>
</dbReference>
<dbReference type="Pfam" id="PF04577">
    <property type="entry name" value="Glyco_transf_61"/>
    <property type="match status" value="1"/>
</dbReference>
<name>A0A2A9NI18_9AGAR</name>
<dbReference type="STRING" id="703135.A0A2A9NI18"/>
<evidence type="ECO:0000259" key="8">
    <source>
        <dbReference type="Pfam" id="PF04577"/>
    </source>
</evidence>
<evidence type="ECO:0000313" key="10">
    <source>
        <dbReference type="Proteomes" id="UP000242287"/>
    </source>
</evidence>
<dbReference type="AlphaFoldDB" id="A0A2A9NI18"/>
<dbReference type="GO" id="GO:0005783">
    <property type="term" value="C:endoplasmic reticulum"/>
    <property type="evidence" value="ECO:0007669"/>
    <property type="project" value="TreeGrafter"/>
</dbReference>
<evidence type="ECO:0000256" key="6">
    <source>
        <dbReference type="ARBA" id="ARBA00023136"/>
    </source>
</evidence>
<keyword evidence="10" id="KW-1185">Reference proteome</keyword>
<dbReference type="GO" id="GO:0035269">
    <property type="term" value="P:protein O-linked glycosylation via mannose"/>
    <property type="evidence" value="ECO:0007669"/>
    <property type="project" value="TreeGrafter"/>
</dbReference>
<dbReference type="PANTHER" id="PTHR20961">
    <property type="entry name" value="GLYCOSYLTRANSFERASE"/>
    <property type="match status" value="1"/>
</dbReference>
<evidence type="ECO:0000256" key="1">
    <source>
        <dbReference type="ARBA" id="ARBA00004167"/>
    </source>
</evidence>
<keyword evidence="3" id="KW-0808">Transferase</keyword>
<keyword evidence="4" id="KW-0812">Transmembrane</keyword>
<proteinExistence type="predicted"/>
<evidence type="ECO:0000313" key="9">
    <source>
        <dbReference type="EMBL" id="PFH47941.1"/>
    </source>
</evidence>
<keyword evidence="7" id="KW-0325">Glycoprotein</keyword>
<keyword evidence="6" id="KW-0472">Membrane</keyword>
<accession>A0A2A9NI18</accession>